<proteinExistence type="predicted"/>
<reference evidence="2" key="1">
    <citation type="journal article" date="2014" name="Front. Microbiol.">
        <title>High frequency of phylogenetically diverse reductive dehalogenase-homologous genes in deep subseafloor sedimentary metagenomes.</title>
        <authorList>
            <person name="Kawai M."/>
            <person name="Futagami T."/>
            <person name="Toyoda A."/>
            <person name="Takaki Y."/>
            <person name="Nishi S."/>
            <person name="Hori S."/>
            <person name="Arai W."/>
            <person name="Tsubouchi T."/>
            <person name="Morono Y."/>
            <person name="Uchiyama I."/>
            <person name="Ito T."/>
            <person name="Fujiyama A."/>
            <person name="Inagaki F."/>
            <person name="Takami H."/>
        </authorList>
    </citation>
    <scope>NUCLEOTIDE SEQUENCE</scope>
    <source>
        <strain evidence="2">Expedition CK06-06</strain>
    </source>
</reference>
<comment type="caution">
    <text evidence="2">The sequence shown here is derived from an EMBL/GenBank/DDBJ whole genome shotgun (WGS) entry which is preliminary data.</text>
</comment>
<organism evidence="2">
    <name type="scientific">marine sediment metagenome</name>
    <dbReference type="NCBI Taxonomy" id="412755"/>
    <lineage>
        <taxon>unclassified sequences</taxon>
        <taxon>metagenomes</taxon>
        <taxon>ecological metagenomes</taxon>
    </lineage>
</organism>
<protein>
    <recommendedName>
        <fullName evidence="1">Phage head morphogenesis domain-containing protein</fullName>
    </recommendedName>
</protein>
<dbReference type="AlphaFoldDB" id="X1MLW3"/>
<dbReference type="InterPro" id="IPR006528">
    <property type="entry name" value="Phage_head_morphogenesis_dom"/>
</dbReference>
<feature type="non-terminal residue" evidence="2">
    <location>
        <position position="96"/>
    </location>
</feature>
<evidence type="ECO:0000313" key="2">
    <source>
        <dbReference type="EMBL" id="GAI19026.1"/>
    </source>
</evidence>
<sequence>MLSKKEIKANKIVAATWNTALDNQVCEACASLHNRTFPIHSRELKKLDPPIHKGCRCMLSYITQDERRIKERLKEYRPVDFRKLKKGIGRKRVIQG</sequence>
<dbReference type="Pfam" id="PF04233">
    <property type="entry name" value="Phage_Mu_F"/>
    <property type="match status" value="1"/>
</dbReference>
<accession>X1MLW3</accession>
<name>X1MLW3_9ZZZZ</name>
<dbReference type="EMBL" id="BARV01019633">
    <property type="protein sequence ID" value="GAI19026.1"/>
    <property type="molecule type" value="Genomic_DNA"/>
</dbReference>
<gene>
    <name evidence="2" type="ORF">S06H3_32958</name>
</gene>
<feature type="domain" description="Phage head morphogenesis" evidence="1">
    <location>
        <begin position="6"/>
        <end position="59"/>
    </location>
</feature>
<evidence type="ECO:0000259" key="1">
    <source>
        <dbReference type="Pfam" id="PF04233"/>
    </source>
</evidence>